<evidence type="ECO:0000313" key="3">
    <source>
        <dbReference type="EMBL" id="SNT31584.1"/>
    </source>
</evidence>
<gene>
    <name evidence="3" type="ORF">SAMN05421640_3380</name>
</gene>
<protein>
    <submittedName>
        <fullName evidence="3">Uncharacterized protein</fullName>
    </submittedName>
</protein>
<proteinExistence type="predicted"/>
<reference evidence="3 4" key="1">
    <citation type="submission" date="2017-06" db="EMBL/GenBank/DDBJ databases">
        <authorList>
            <person name="Kim H.J."/>
            <person name="Triplett B.A."/>
        </authorList>
    </citation>
    <scope>NUCLEOTIDE SEQUENCE [LARGE SCALE GENOMIC DNA]</scope>
    <source>
        <strain evidence="3 4">DSM 19307</strain>
    </source>
</reference>
<dbReference type="AlphaFoldDB" id="A0A239LPL4"/>
<feature type="signal peptide" evidence="2">
    <location>
        <begin position="1"/>
        <end position="24"/>
    </location>
</feature>
<evidence type="ECO:0000313" key="4">
    <source>
        <dbReference type="Proteomes" id="UP000198393"/>
    </source>
</evidence>
<feature type="region of interest" description="Disordered" evidence="1">
    <location>
        <begin position="21"/>
        <end position="42"/>
    </location>
</feature>
<evidence type="ECO:0000256" key="1">
    <source>
        <dbReference type="SAM" id="MobiDB-lite"/>
    </source>
</evidence>
<keyword evidence="4" id="KW-1185">Reference proteome</keyword>
<dbReference type="OrthoDB" id="835047at2"/>
<organism evidence="3 4">
    <name type="scientific">Ekhidna lutea</name>
    <dbReference type="NCBI Taxonomy" id="447679"/>
    <lineage>
        <taxon>Bacteria</taxon>
        <taxon>Pseudomonadati</taxon>
        <taxon>Bacteroidota</taxon>
        <taxon>Cytophagia</taxon>
        <taxon>Cytophagales</taxon>
        <taxon>Reichenbachiellaceae</taxon>
        <taxon>Ekhidna</taxon>
    </lineage>
</organism>
<dbReference type="Proteomes" id="UP000198393">
    <property type="component" value="Unassembled WGS sequence"/>
</dbReference>
<accession>A0A239LPL4</accession>
<dbReference type="EMBL" id="FZPD01000005">
    <property type="protein sequence ID" value="SNT31584.1"/>
    <property type="molecule type" value="Genomic_DNA"/>
</dbReference>
<feature type="chain" id="PRO_5012376299" evidence="2">
    <location>
        <begin position="25"/>
        <end position="264"/>
    </location>
</feature>
<sequence length="264" mass="29123">MKKILAIALIPMTLLWSCSDDDQAAQDPQPNMPPESSMAPNFENFEDDGARAETVNNWAYAATSVGIYSAILYSNLAVPVTAFKIGLKQDATYNTETNLWVWEYDISVPNKGSYAVRLTADVDGTNVDWTGYISLAGSFEDFVWFEGESNLNADAGSWTLYESPDNPSAWLSVNWSDNEATGVATSTFNVEKEGNFFESSITYTADANADFNRSVVIVDTNASNTIEVDWNKPSGEGRVKSEAHFEDTAYHCWDKTLNDTDCPS</sequence>
<name>A0A239LPL4_EKHLU</name>
<dbReference type="RefSeq" id="WP_089358037.1">
    <property type="nucleotide sequence ID" value="NZ_FZPD01000005.1"/>
</dbReference>
<evidence type="ECO:0000256" key="2">
    <source>
        <dbReference type="SAM" id="SignalP"/>
    </source>
</evidence>
<keyword evidence="2" id="KW-0732">Signal</keyword>